<dbReference type="Gene3D" id="3.10.580.10">
    <property type="entry name" value="CBS-domain"/>
    <property type="match status" value="1"/>
</dbReference>
<dbReference type="Proteomes" id="UP000738826">
    <property type="component" value="Unassembled WGS sequence"/>
</dbReference>
<dbReference type="Proteomes" id="UP000768163">
    <property type="component" value="Unassembled WGS sequence"/>
</dbReference>
<dbReference type="InterPro" id="IPR000644">
    <property type="entry name" value="CBS_dom"/>
</dbReference>
<proteinExistence type="predicted"/>
<dbReference type="InterPro" id="IPR046342">
    <property type="entry name" value="CBS_dom_sf"/>
</dbReference>
<dbReference type="SUPFAM" id="SSF54631">
    <property type="entry name" value="CBS-domain pair"/>
    <property type="match status" value="1"/>
</dbReference>
<evidence type="ECO:0000313" key="5">
    <source>
        <dbReference type="EMBL" id="NCS92060.1"/>
    </source>
</evidence>
<reference evidence="4" key="1">
    <citation type="submission" date="2019-11" db="EMBL/GenBank/DDBJ databases">
        <title>Lipid analysis of CO2-rich subsurface aquifers suggests an autotrophy-based deep biosphere with lysolipids enriched in CPR bacteria.</title>
        <authorList>
            <person name="Probst A.J."/>
            <person name="Elling F.J."/>
            <person name="Castelle C.J."/>
            <person name="Zhu Q."/>
            <person name="Elvert M."/>
            <person name="Birarda G."/>
            <person name="Holman H.-Y."/>
            <person name="Lane K.R."/>
            <person name="Ladd B."/>
            <person name="Ryan M.C."/>
            <person name="Woyke T."/>
            <person name="Hinrichs K.-U."/>
            <person name="Banfield J.F."/>
        </authorList>
    </citation>
    <scope>NUCLEOTIDE SEQUENCE</scope>
    <source>
        <strain evidence="4">CG_2015-01_33_1645</strain>
        <strain evidence="5">CG_2015-04_33_537</strain>
    </source>
</reference>
<dbReference type="SMART" id="SM00116">
    <property type="entry name" value="CBS"/>
    <property type="match status" value="2"/>
</dbReference>
<dbReference type="AlphaFoldDB" id="A0A8J7YT23"/>
<protein>
    <submittedName>
        <fullName evidence="4">CBS domain-containing protein</fullName>
    </submittedName>
</protein>
<dbReference type="EMBL" id="JAACQH010000169">
    <property type="protein sequence ID" value="NCS92060.1"/>
    <property type="molecule type" value="Genomic_DNA"/>
</dbReference>
<dbReference type="EMBL" id="JAACVF010000180">
    <property type="protein sequence ID" value="NCN65619.1"/>
    <property type="molecule type" value="Genomic_DNA"/>
</dbReference>
<feature type="domain" description="CBS" evidence="3">
    <location>
        <begin position="7"/>
        <end position="66"/>
    </location>
</feature>
<evidence type="ECO:0000259" key="3">
    <source>
        <dbReference type="PROSITE" id="PS51371"/>
    </source>
</evidence>
<accession>A0A8J7YT23</accession>
<evidence type="ECO:0000313" key="4">
    <source>
        <dbReference type="EMBL" id="NCN65619.1"/>
    </source>
</evidence>
<name>A0A8J7YT23_9ARCH</name>
<evidence type="ECO:0000256" key="2">
    <source>
        <dbReference type="PROSITE-ProRule" id="PRU00703"/>
    </source>
</evidence>
<evidence type="ECO:0000256" key="1">
    <source>
        <dbReference type="ARBA" id="ARBA00023122"/>
    </source>
</evidence>
<organism evidence="4 6">
    <name type="scientific">Candidatus Altarchaeum hamiconexum</name>
    <dbReference type="NCBI Taxonomy" id="1803513"/>
    <lineage>
        <taxon>Archaea</taxon>
        <taxon>Candidatus Altarchaeota</taxon>
        <taxon>Candidatus Altiarchaeia</taxon>
        <taxon>Candidatus Altarchaeales</taxon>
        <taxon>Candidatus Altarchaeaceae</taxon>
        <taxon>Candidatus Altarchaeum</taxon>
    </lineage>
</organism>
<evidence type="ECO:0000313" key="6">
    <source>
        <dbReference type="Proteomes" id="UP000768163"/>
    </source>
</evidence>
<keyword evidence="1 2" id="KW-0129">CBS domain</keyword>
<dbReference type="InterPro" id="IPR051257">
    <property type="entry name" value="Diverse_CBS-Domain"/>
</dbReference>
<dbReference type="PROSITE" id="PS51371">
    <property type="entry name" value="CBS"/>
    <property type="match status" value="1"/>
</dbReference>
<dbReference type="PANTHER" id="PTHR43080">
    <property type="entry name" value="CBS DOMAIN-CONTAINING PROTEIN CBSX3, MITOCHONDRIAL"/>
    <property type="match status" value="1"/>
</dbReference>
<dbReference type="Pfam" id="PF00571">
    <property type="entry name" value="CBS"/>
    <property type="match status" value="2"/>
</dbReference>
<sequence>MRVKDIMSKDVKTCKLDDKISDVSREMTKYGISMLVVVEKDTPVGVITKSDVATRVVGEGKEPNDVKVRDVYSAPIRKIYAMSTIELFANKLHARNLRNMVVFDEDEKMVGVCGTTDILKLVAEGKYV</sequence>
<gene>
    <name evidence="5" type="ORF">GW779_06660</name>
    <name evidence="4" type="ORF">GW910_06140</name>
</gene>
<comment type="caution">
    <text evidence="4">The sequence shown here is derived from an EMBL/GenBank/DDBJ whole genome shotgun (WGS) entry which is preliminary data.</text>
</comment>
<dbReference type="PANTHER" id="PTHR43080:SF29">
    <property type="entry name" value="OS02G0818000 PROTEIN"/>
    <property type="match status" value="1"/>
</dbReference>